<dbReference type="EMBL" id="ML213836">
    <property type="protein sequence ID" value="TFK31192.1"/>
    <property type="molecule type" value="Genomic_DNA"/>
</dbReference>
<sequence length="124" mass="14073">MCPNSCVAYTGPFSELDKCPICKEDQYNAKGSWQYFTTIPLGPQLQALWRSPESAHKMSHWSDQTDQIFEQLERNGGSILAYNDIYHGTAYLEAVANGQITDNDMVLMFSMDGAQLYYHKESDC</sequence>
<dbReference type="Proteomes" id="UP000308652">
    <property type="component" value="Unassembled WGS sequence"/>
</dbReference>
<dbReference type="STRING" id="68775.A0A5C3LEN5"/>
<evidence type="ECO:0000313" key="2">
    <source>
        <dbReference type="Proteomes" id="UP000308652"/>
    </source>
</evidence>
<name>A0A5C3LEN5_9AGAR</name>
<evidence type="ECO:0000313" key="1">
    <source>
        <dbReference type="EMBL" id="TFK31192.1"/>
    </source>
</evidence>
<proteinExistence type="predicted"/>
<accession>A0A5C3LEN5</accession>
<organism evidence="1 2">
    <name type="scientific">Crucibulum laeve</name>
    <dbReference type="NCBI Taxonomy" id="68775"/>
    <lineage>
        <taxon>Eukaryota</taxon>
        <taxon>Fungi</taxon>
        <taxon>Dikarya</taxon>
        <taxon>Basidiomycota</taxon>
        <taxon>Agaricomycotina</taxon>
        <taxon>Agaricomycetes</taxon>
        <taxon>Agaricomycetidae</taxon>
        <taxon>Agaricales</taxon>
        <taxon>Agaricineae</taxon>
        <taxon>Nidulariaceae</taxon>
        <taxon>Crucibulum</taxon>
    </lineage>
</organism>
<dbReference type="AlphaFoldDB" id="A0A5C3LEN5"/>
<protein>
    <submittedName>
        <fullName evidence="1">Uncharacterized protein</fullName>
    </submittedName>
</protein>
<reference evidence="1 2" key="1">
    <citation type="journal article" date="2019" name="Nat. Ecol. Evol.">
        <title>Megaphylogeny resolves global patterns of mushroom evolution.</title>
        <authorList>
            <person name="Varga T."/>
            <person name="Krizsan K."/>
            <person name="Foldi C."/>
            <person name="Dima B."/>
            <person name="Sanchez-Garcia M."/>
            <person name="Sanchez-Ramirez S."/>
            <person name="Szollosi G.J."/>
            <person name="Szarkandi J.G."/>
            <person name="Papp V."/>
            <person name="Albert L."/>
            <person name="Andreopoulos W."/>
            <person name="Angelini C."/>
            <person name="Antonin V."/>
            <person name="Barry K.W."/>
            <person name="Bougher N.L."/>
            <person name="Buchanan P."/>
            <person name="Buyck B."/>
            <person name="Bense V."/>
            <person name="Catcheside P."/>
            <person name="Chovatia M."/>
            <person name="Cooper J."/>
            <person name="Damon W."/>
            <person name="Desjardin D."/>
            <person name="Finy P."/>
            <person name="Geml J."/>
            <person name="Haridas S."/>
            <person name="Hughes K."/>
            <person name="Justo A."/>
            <person name="Karasinski D."/>
            <person name="Kautmanova I."/>
            <person name="Kiss B."/>
            <person name="Kocsube S."/>
            <person name="Kotiranta H."/>
            <person name="LaButti K.M."/>
            <person name="Lechner B.E."/>
            <person name="Liimatainen K."/>
            <person name="Lipzen A."/>
            <person name="Lukacs Z."/>
            <person name="Mihaltcheva S."/>
            <person name="Morgado L.N."/>
            <person name="Niskanen T."/>
            <person name="Noordeloos M.E."/>
            <person name="Ohm R.A."/>
            <person name="Ortiz-Santana B."/>
            <person name="Ovrebo C."/>
            <person name="Racz N."/>
            <person name="Riley R."/>
            <person name="Savchenko A."/>
            <person name="Shiryaev A."/>
            <person name="Soop K."/>
            <person name="Spirin V."/>
            <person name="Szebenyi C."/>
            <person name="Tomsovsky M."/>
            <person name="Tulloss R.E."/>
            <person name="Uehling J."/>
            <person name="Grigoriev I.V."/>
            <person name="Vagvolgyi C."/>
            <person name="Papp T."/>
            <person name="Martin F.M."/>
            <person name="Miettinen O."/>
            <person name="Hibbett D.S."/>
            <person name="Nagy L.G."/>
        </authorList>
    </citation>
    <scope>NUCLEOTIDE SEQUENCE [LARGE SCALE GENOMIC DNA]</scope>
    <source>
        <strain evidence="1 2">CBS 166.37</strain>
    </source>
</reference>
<dbReference type="OrthoDB" id="3261594at2759"/>
<keyword evidence="2" id="KW-1185">Reference proteome</keyword>
<gene>
    <name evidence="1" type="ORF">BDQ12DRAFT_619331</name>
</gene>